<keyword evidence="2" id="KW-1185">Reference proteome</keyword>
<name>A0ABS9W9E8_9PROT</name>
<dbReference type="GO" id="GO:0008483">
    <property type="term" value="F:transaminase activity"/>
    <property type="evidence" value="ECO:0007669"/>
    <property type="project" value="UniProtKB-KW"/>
</dbReference>
<sequence>MSERGLHLVIGETLRILPQSVEPRVKNVQWGDLTRRQPKALDKGADVAVMLDGKGNVTEGADFNFSITDGRAATPARGPLDGMTRRSVLELCEVLAIPCQGGRFRWRSCAPRQDLCLHHGGRHHAGVLH</sequence>
<gene>
    <name evidence="1" type="ORF">MON41_19885</name>
</gene>
<organism evidence="1 2">
    <name type="scientific">Teichococcus vastitatis</name>
    <dbReference type="NCBI Taxonomy" id="2307076"/>
    <lineage>
        <taxon>Bacteria</taxon>
        <taxon>Pseudomonadati</taxon>
        <taxon>Pseudomonadota</taxon>
        <taxon>Alphaproteobacteria</taxon>
        <taxon>Acetobacterales</taxon>
        <taxon>Roseomonadaceae</taxon>
        <taxon>Roseomonas</taxon>
    </lineage>
</organism>
<dbReference type="Gene3D" id="3.20.10.10">
    <property type="entry name" value="D-amino Acid Aminotransferase, subunit A, domain 2"/>
    <property type="match status" value="1"/>
</dbReference>
<protein>
    <submittedName>
        <fullName evidence="1">Aminotransferase class IV</fullName>
    </submittedName>
</protein>
<dbReference type="SUPFAM" id="SSF56752">
    <property type="entry name" value="D-aminoacid aminotransferase-like PLP-dependent enzymes"/>
    <property type="match status" value="1"/>
</dbReference>
<accession>A0ABS9W9E8</accession>
<evidence type="ECO:0000313" key="2">
    <source>
        <dbReference type="Proteomes" id="UP001201985"/>
    </source>
</evidence>
<comment type="caution">
    <text evidence="1">The sequence shown here is derived from an EMBL/GenBank/DDBJ whole genome shotgun (WGS) entry which is preliminary data.</text>
</comment>
<dbReference type="EMBL" id="JALBUU010000079">
    <property type="protein sequence ID" value="MCI0755930.1"/>
    <property type="molecule type" value="Genomic_DNA"/>
</dbReference>
<evidence type="ECO:0000313" key="1">
    <source>
        <dbReference type="EMBL" id="MCI0755930.1"/>
    </source>
</evidence>
<dbReference type="InterPro" id="IPR036038">
    <property type="entry name" value="Aminotransferase-like"/>
</dbReference>
<dbReference type="Pfam" id="PF01063">
    <property type="entry name" value="Aminotran_4"/>
    <property type="match status" value="1"/>
</dbReference>
<keyword evidence="1" id="KW-0032">Aminotransferase</keyword>
<dbReference type="InterPro" id="IPR043132">
    <property type="entry name" value="BCAT-like_C"/>
</dbReference>
<reference evidence="1 2" key="1">
    <citation type="submission" date="2022-03" db="EMBL/GenBank/DDBJ databases">
        <title>Complete genome analysis of Roseomonas KG 17.1 : a prolific producer of plant growth promoters.</title>
        <authorList>
            <person name="Saadouli I."/>
            <person name="Najjari A."/>
            <person name="Mosbah A."/>
            <person name="Ouzari H.I."/>
        </authorList>
    </citation>
    <scope>NUCLEOTIDE SEQUENCE [LARGE SCALE GENOMIC DNA]</scope>
    <source>
        <strain evidence="1 2">KG17-1</strain>
    </source>
</reference>
<dbReference type="InterPro" id="IPR001544">
    <property type="entry name" value="Aminotrans_IV"/>
</dbReference>
<dbReference type="Proteomes" id="UP001201985">
    <property type="component" value="Unassembled WGS sequence"/>
</dbReference>
<proteinExistence type="predicted"/>
<keyword evidence="1" id="KW-0808">Transferase</keyword>
<dbReference type="RefSeq" id="WP_157985867.1">
    <property type="nucleotide sequence ID" value="NZ_JALBUU010000079.1"/>
</dbReference>